<comment type="caution">
    <text evidence="1">The sequence shown here is derived from an EMBL/GenBank/DDBJ whole genome shotgun (WGS) entry which is preliminary data.</text>
</comment>
<accession>A0ABQ6RI80</accession>
<dbReference type="Proteomes" id="UP000322915">
    <property type="component" value="Unassembled WGS sequence"/>
</dbReference>
<dbReference type="EMBL" id="SEUJ01000069">
    <property type="protein sequence ID" value="KAA1156220.1"/>
    <property type="molecule type" value="Genomic_DNA"/>
</dbReference>
<evidence type="ECO:0000313" key="2">
    <source>
        <dbReference type="Proteomes" id="UP000322915"/>
    </source>
</evidence>
<proteinExistence type="predicted"/>
<gene>
    <name evidence="1" type="ORF">EU509_10550</name>
</gene>
<organism evidence="1 2">
    <name type="scientific">Pseudoalteromonas fuliginea</name>
    <dbReference type="NCBI Taxonomy" id="1872678"/>
    <lineage>
        <taxon>Bacteria</taxon>
        <taxon>Pseudomonadati</taxon>
        <taxon>Pseudomonadota</taxon>
        <taxon>Gammaproteobacteria</taxon>
        <taxon>Alteromonadales</taxon>
        <taxon>Pseudoalteromonadaceae</taxon>
        <taxon>Pseudoalteromonas</taxon>
    </lineage>
</organism>
<keyword evidence="2" id="KW-1185">Reference proteome</keyword>
<reference evidence="1 2" key="1">
    <citation type="submission" date="2019-01" db="EMBL/GenBank/DDBJ databases">
        <title>Genome sequences of marine Pseudoalteromonas species.</title>
        <authorList>
            <person name="Boraston A.B."/>
            <person name="Hehemann J.-H."/>
            <person name="Vickers C.J."/>
            <person name="Salama-Alber O."/>
            <person name="Abe K."/>
            <person name="Hettle A.J."/>
        </authorList>
    </citation>
    <scope>NUCLEOTIDE SEQUENCE [LARGE SCALE GENOMIC DNA]</scope>
    <source>
        <strain evidence="1 2">PS47</strain>
    </source>
</reference>
<protein>
    <recommendedName>
        <fullName evidence="3">NUDIX hydrolase</fullName>
    </recommendedName>
</protein>
<evidence type="ECO:0008006" key="3">
    <source>
        <dbReference type="Google" id="ProtNLM"/>
    </source>
</evidence>
<name>A0ABQ6RI80_9GAMM</name>
<sequence length="147" mass="16672">MIDKDIVNGKLNPIVAASRALSEEFGINLDNEELSSIKIVSCIFNCDYHEWNLVGYVDLRRFGKKYISSVIFDYNSTAKAHDSWEVNELMFLDFEPKVIAGYLLSHENEVVNYSKVTAIFTLLSAYENRTEVAKAFDADIDLTISDS</sequence>
<evidence type="ECO:0000313" key="1">
    <source>
        <dbReference type="EMBL" id="KAA1156220.1"/>
    </source>
</evidence>
<dbReference type="RefSeq" id="WP_149606022.1">
    <property type="nucleotide sequence ID" value="NZ_SEUJ01000069.1"/>
</dbReference>